<comment type="caution">
    <text evidence="1">The sequence shown here is derived from an EMBL/GenBank/DDBJ whole genome shotgun (WGS) entry which is preliminary data.</text>
</comment>
<sequence>MAEVIGVVGRVVGIIQITTKVALGLTILIQDIRDAPSEIRWVEKDVGNLAAVLTWTYELSTRHNLHVDDQALTRALVEYLNICKDSMQDVQRFLEPLVQKGLGNRNPVRLVEWRFEKSELRALHGRLNERKASLNLTITALNG</sequence>
<name>A0ABR1IEP8_9HYPO</name>
<evidence type="ECO:0000313" key="1">
    <source>
        <dbReference type="EMBL" id="KAK7432039.1"/>
    </source>
</evidence>
<gene>
    <name evidence="1" type="ORF">QQZ08_001329</name>
</gene>
<evidence type="ECO:0000313" key="2">
    <source>
        <dbReference type="Proteomes" id="UP001498421"/>
    </source>
</evidence>
<dbReference type="Proteomes" id="UP001498421">
    <property type="component" value="Unassembled WGS sequence"/>
</dbReference>
<keyword evidence="2" id="KW-1185">Reference proteome</keyword>
<protein>
    <submittedName>
        <fullName evidence="1">Uncharacterized protein</fullName>
    </submittedName>
</protein>
<organism evidence="1 2">
    <name type="scientific">Neonectria magnoliae</name>
    <dbReference type="NCBI Taxonomy" id="2732573"/>
    <lineage>
        <taxon>Eukaryota</taxon>
        <taxon>Fungi</taxon>
        <taxon>Dikarya</taxon>
        <taxon>Ascomycota</taxon>
        <taxon>Pezizomycotina</taxon>
        <taxon>Sordariomycetes</taxon>
        <taxon>Hypocreomycetidae</taxon>
        <taxon>Hypocreales</taxon>
        <taxon>Nectriaceae</taxon>
        <taxon>Neonectria</taxon>
    </lineage>
</organism>
<proteinExistence type="predicted"/>
<reference evidence="1 2" key="1">
    <citation type="journal article" date="2025" name="Microbiol. Resour. Announc.">
        <title>Draft genome sequences for Neonectria magnoliae and Neonectria punicea, canker pathogens of Liriodendron tulipifera and Acer saccharum in West Virginia.</title>
        <authorList>
            <person name="Petronek H.M."/>
            <person name="Kasson M.T."/>
            <person name="Metheny A.M."/>
            <person name="Stauder C.M."/>
            <person name="Lovett B."/>
            <person name="Lynch S.C."/>
            <person name="Garnas J.R."/>
            <person name="Kasson L.R."/>
            <person name="Stajich J.E."/>
        </authorList>
    </citation>
    <scope>NUCLEOTIDE SEQUENCE [LARGE SCALE GENOMIC DNA]</scope>
    <source>
        <strain evidence="1 2">NRRL 64651</strain>
    </source>
</reference>
<dbReference type="EMBL" id="JAZAVK010000007">
    <property type="protein sequence ID" value="KAK7432039.1"/>
    <property type="molecule type" value="Genomic_DNA"/>
</dbReference>
<accession>A0ABR1IEP8</accession>